<proteinExistence type="inferred from homology"/>
<dbReference type="InterPro" id="IPR004646">
    <property type="entry name" value="Fe-S_hydro-lyase_TtdA-typ_cat"/>
</dbReference>
<evidence type="ECO:0000256" key="1">
    <source>
        <dbReference type="ARBA" id="ARBA00008876"/>
    </source>
</evidence>
<organism evidence="8 9">
    <name type="scientific">Dehalobacterium formicoaceticum</name>
    <dbReference type="NCBI Taxonomy" id="51515"/>
    <lineage>
        <taxon>Bacteria</taxon>
        <taxon>Bacillati</taxon>
        <taxon>Bacillota</taxon>
        <taxon>Clostridia</taxon>
        <taxon>Eubacteriales</taxon>
        <taxon>Peptococcaceae</taxon>
        <taxon>Dehalobacterium</taxon>
    </lineage>
</organism>
<evidence type="ECO:0000256" key="3">
    <source>
        <dbReference type="ARBA" id="ARBA00022723"/>
    </source>
</evidence>
<keyword evidence="2" id="KW-0004">4Fe-4S</keyword>
<sequence>MKTIEYQTIVDEVARLCQEANFYLGEDVLTAFKKGLEEEISPAGKDVLNQLIQNANIARTEQVPMCQDCGVAVVFVELGQDVNISGGFINNAITEGVIKGYGEGYLRKSICDLLSRKNTGNNAPAIIHTEMIPGEDLKITVAPKGGGSENMSGIAMLPPSAGIEWAKRFVIEKVKQAGPNPCPPIVVGVGMGGNFELSALLAKKALLRTLGEPHPFAEVAEIEQDLLARINMLGIGPAGLGGKVTALGVAVEMHPCHIASLPVAVNINCHAARHKSVIL</sequence>
<dbReference type="GO" id="GO:0004333">
    <property type="term" value="F:fumarate hydratase activity"/>
    <property type="evidence" value="ECO:0007669"/>
    <property type="project" value="UniProtKB-EC"/>
</dbReference>
<accession>A0ABT1Y386</accession>
<dbReference type="PANTHER" id="PTHR30389">
    <property type="entry name" value="FUMARATE HYDRATASE-RELATED"/>
    <property type="match status" value="1"/>
</dbReference>
<dbReference type="Pfam" id="PF05681">
    <property type="entry name" value="Fumerase"/>
    <property type="match status" value="1"/>
</dbReference>
<gene>
    <name evidence="8" type="ORF">NVS47_02560</name>
</gene>
<keyword evidence="5" id="KW-0411">Iron-sulfur</keyword>
<name>A0ABT1Y386_9FIRM</name>
<dbReference type="InterPro" id="IPR051208">
    <property type="entry name" value="Class-I_Fumarase/Tartrate_DH"/>
</dbReference>
<evidence type="ECO:0000313" key="8">
    <source>
        <dbReference type="EMBL" id="MCR6544404.1"/>
    </source>
</evidence>
<protein>
    <submittedName>
        <fullName evidence="8">Fumarate hydratase</fullName>
        <ecNumber evidence="8">4.2.1.2</ecNumber>
    </submittedName>
</protein>
<dbReference type="Proteomes" id="UP001524944">
    <property type="component" value="Unassembled WGS sequence"/>
</dbReference>
<evidence type="ECO:0000256" key="5">
    <source>
        <dbReference type="ARBA" id="ARBA00023014"/>
    </source>
</evidence>
<evidence type="ECO:0000256" key="6">
    <source>
        <dbReference type="ARBA" id="ARBA00023239"/>
    </source>
</evidence>
<dbReference type="RefSeq" id="WP_257912037.1">
    <property type="nucleotide sequence ID" value="NZ_JANPWE010000001.1"/>
</dbReference>
<reference evidence="8 9" key="1">
    <citation type="submission" date="2022-08" db="EMBL/GenBank/DDBJ databases">
        <title>Proteogenomics of the novel Dehalobacterium formicoaceticum strain EZ94 highlights a key role of methyltransferases during anaerobic dichloromethane degradation.</title>
        <authorList>
            <person name="Wasmund K."/>
        </authorList>
    </citation>
    <scope>NUCLEOTIDE SEQUENCE [LARGE SCALE GENOMIC DNA]</scope>
    <source>
        <strain evidence="8 9">EZ94</strain>
    </source>
</reference>
<evidence type="ECO:0000256" key="4">
    <source>
        <dbReference type="ARBA" id="ARBA00023004"/>
    </source>
</evidence>
<dbReference type="NCBIfam" id="TIGR00722">
    <property type="entry name" value="ttdA_fumA_fumB"/>
    <property type="match status" value="1"/>
</dbReference>
<dbReference type="EC" id="4.2.1.2" evidence="8"/>
<keyword evidence="6 8" id="KW-0456">Lyase</keyword>
<feature type="domain" description="Fe-S hydro-lyase tartrate dehydratase alpha-type catalytic" evidence="7">
    <location>
        <begin position="11"/>
        <end position="277"/>
    </location>
</feature>
<dbReference type="EMBL" id="JANPWE010000001">
    <property type="protein sequence ID" value="MCR6544404.1"/>
    <property type="molecule type" value="Genomic_DNA"/>
</dbReference>
<keyword evidence="9" id="KW-1185">Reference proteome</keyword>
<comment type="similarity">
    <text evidence="1">Belongs to the class-I fumarase family.</text>
</comment>
<evidence type="ECO:0000313" key="9">
    <source>
        <dbReference type="Proteomes" id="UP001524944"/>
    </source>
</evidence>
<keyword evidence="3" id="KW-0479">Metal-binding</keyword>
<dbReference type="NCBIfam" id="NF004885">
    <property type="entry name" value="PRK06246.1"/>
    <property type="match status" value="1"/>
</dbReference>
<comment type="caution">
    <text evidence="8">The sequence shown here is derived from an EMBL/GenBank/DDBJ whole genome shotgun (WGS) entry which is preliminary data.</text>
</comment>
<keyword evidence="4" id="KW-0408">Iron</keyword>
<dbReference type="PANTHER" id="PTHR30389:SF17">
    <property type="entry name" value="L(+)-TARTRATE DEHYDRATASE SUBUNIT ALPHA-RELATED"/>
    <property type="match status" value="1"/>
</dbReference>
<evidence type="ECO:0000256" key="2">
    <source>
        <dbReference type="ARBA" id="ARBA00022485"/>
    </source>
</evidence>
<evidence type="ECO:0000259" key="7">
    <source>
        <dbReference type="Pfam" id="PF05681"/>
    </source>
</evidence>